<comment type="caution">
    <text evidence="2">The sequence shown here is derived from an EMBL/GenBank/DDBJ whole genome shotgun (WGS) entry which is preliminary data.</text>
</comment>
<accession>A0A2A9M7S8</accession>
<feature type="compositionally biased region" description="Polar residues" evidence="1">
    <location>
        <begin position="1"/>
        <end position="17"/>
    </location>
</feature>
<feature type="region of interest" description="Disordered" evidence="1">
    <location>
        <begin position="97"/>
        <end position="116"/>
    </location>
</feature>
<dbReference type="KEGG" id="bbes:BESB_024480"/>
<evidence type="ECO:0000256" key="1">
    <source>
        <dbReference type="SAM" id="MobiDB-lite"/>
    </source>
</evidence>
<dbReference type="AlphaFoldDB" id="A0A2A9M7S8"/>
<evidence type="ECO:0000313" key="2">
    <source>
        <dbReference type="EMBL" id="PFH31956.1"/>
    </source>
</evidence>
<dbReference type="Proteomes" id="UP000224006">
    <property type="component" value="Chromosome XII"/>
</dbReference>
<evidence type="ECO:0000313" key="3">
    <source>
        <dbReference type="Proteomes" id="UP000224006"/>
    </source>
</evidence>
<dbReference type="VEuPathDB" id="ToxoDB:BESB_024480"/>
<dbReference type="GeneID" id="40307508"/>
<gene>
    <name evidence="2" type="ORF">BESB_024480</name>
</gene>
<reference evidence="2 3" key="1">
    <citation type="submission" date="2017-09" db="EMBL/GenBank/DDBJ databases">
        <title>Genome sequencing of Besnoitia besnoiti strain Bb-Ger1.</title>
        <authorList>
            <person name="Schares G."/>
            <person name="Venepally P."/>
            <person name="Lorenzi H.A."/>
        </authorList>
    </citation>
    <scope>NUCLEOTIDE SEQUENCE [LARGE SCALE GENOMIC DNA]</scope>
    <source>
        <strain evidence="2 3">Bb-Ger1</strain>
    </source>
</reference>
<feature type="region of interest" description="Disordered" evidence="1">
    <location>
        <begin position="58"/>
        <end position="82"/>
    </location>
</feature>
<sequence>MQTAGTECSRRTTTIDQATPPHPTSVPVYSLRSSHWHDSRTLDHETTAHFVWLGTARTADEGMDGPSGSDGTAADLRSAEKDIKQVPTDYRARALELHLSGGDSDVHGRAAKDYAS</sequence>
<protein>
    <submittedName>
        <fullName evidence="2">Uncharacterized protein</fullName>
    </submittedName>
</protein>
<feature type="compositionally biased region" description="Basic and acidic residues" evidence="1">
    <location>
        <begin position="104"/>
        <end position="116"/>
    </location>
</feature>
<feature type="region of interest" description="Disordered" evidence="1">
    <location>
        <begin position="1"/>
        <end position="29"/>
    </location>
</feature>
<dbReference type="EMBL" id="NWUJ01000013">
    <property type="protein sequence ID" value="PFH31956.1"/>
    <property type="molecule type" value="Genomic_DNA"/>
</dbReference>
<dbReference type="RefSeq" id="XP_029215965.1">
    <property type="nucleotide sequence ID" value="XM_029361150.1"/>
</dbReference>
<proteinExistence type="predicted"/>
<organism evidence="2 3">
    <name type="scientific">Besnoitia besnoiti</name>
    <name type="common">Apicomplexan protozoan</name>
    <dbReference type="NCBI Taxonomy" id="94643"/>
    <lineage>
        <taxon>Eukaryota</taxon>
        <taxon>Sar</taxon>
        <taxon>Alveolata</taxon>
        <taxon>Apicomplexa</taxon>
        <taxon>Conoidasida</taxon>
        <taxon>Coccidia</taxon>
        <taxon>Eucoccidiorida</taxon>
        <taxon>Eimeriorina</taxon>
        <taxon>Sarcocystidae</taxon>
        <taxon>Besnoitia</taxon>
    </lineage>
</organism>
<keyword evidence="3" id="KW-1185">Reference proteome</keyword>
<name>A0A2A9M7S8_BESBE</name>